<proteinExistence type="predicted"/>
<name>A0ABQ5SM57_9CHLO</name>
<dbReference type="InterPro" id="IPR017923">
    <property type="entry name" value="TFIIS_N"/>
</dbReference>
<dbReference type="EMBL" id="BSDZ01000101">
    <property type="protein sequence ID" value="GLI70874.1"/>
    <property type="molecule type" value="Genomic_DNA"/>
</dbReference>
<dbReference type="Gene3D" id="1.20.930.10">
    <property type="entry name" value="Conserved domain common to transcription factors TFIIS, elongin A, CRSP70"/>
    <property type="match status" value="1"/>
</dbReference>
<evidence type="ECO:0000256" key="8">
    <source>
        <dbReference type="ARBA" id="ARBA00022723"/>
    </source>
</evidence>
<feature type="region of interest" description="Disordered" evidence="16">
    <location>
        <begin position="1433"/>
        <end position="1467"/>
    </location>
</feature>
<organism evidence="19 20">
    <name type="scientific">Volvox africanus</name>
    <dbReference type="NCBI Taxonomy" id="51714"/>
    <lineage>
        <taxon>Eukaryota</taxon>
        <taxon>Viridiplantae</taxon>
        <taxon>Chlorophyta</taxon>
        <taxon>core chlorophytes</taxon>
        <taxon>Chlorophyceae</taxon>
        <taxon>CS clade</taxon>
        <taxon>Chlamydomonadales</taxon>
        <taxon>Volvocaceae</taxon>
        <taxon>Volvox</taxon>
    </lineage>
</organism>
<evidence type="ECO:0000256" key="13">
    <source>
        <dbReference type="ARBA" id="ARBA00093575"/>
    </source>
</evidence>
<feature type="region of interest" description="Disordered" evidence="16">
    <location>
        <begin position="513"/>
        <end position="541"/>
    </location>
</feature>
<evidence type="ECO:0000313" key="19">
    <source>
        <dbReference type="EMBL" id="GLI70874.1"/>
    </source>
</evidence>
<dbReference type="Pfam" id="PF08711">
    <property type="entry name" value="Med26"/>
    <property type="match status" value="1"/>
</dbReference>
<dbReference type="InterPro" id="IPR035441">
    <property type="entry name" value="TFIIS/LEDGF_dom_sf"/>
</dbReference>
<dbReference type="PANTHER" id="PTHR46557">
    <property type="entry name" value="SERINE/THREONINE-PROTEIN PHOSPHATASE 1 REGULATORY SUBUNIT 10-RELATED"/>
    <property type="match status" value="1"/>
</dbReference>
<evidence type="ECO:0000259" key="17">
    <source>
        <dbReference type="PROSITE" id="PS50103"/>
    </source>
</evidence>
<feature type="region of interest" description="Disordered" evidence="16">
    <location>
        <begin position="598"/>
        <end position="623"/>
    </location>
</feature>
<evidence type="ECO:0000256" key="6">
    <source>
        <dbReference type="ARBA" id="ARBA00022499"/>
    </source>
</evidence>
<feature type="compositionally biased region" description="Basic and acidic residues" evidence="16">
    <location>
        <begin position="513"/>
        <end position="527"/>
    </location>
</feature>
<evidence type="ECO:0000256" key="2">
    <source>
        <dbReference type="ARBA" id="ARBA00004286"/>
    </source>
</evidence>
<feature type="compositionally biased region" description="Polar residues" evidence="16">
    <location>
        <begin position="721"/>
        <end position="733"/>
    </location>
</feature>
<comment type="caution">
    <text evidence="19">The sequence shown here is derived from an EMBL/GenBank/DDBJ whole genome shotgun (WGS) entry which is preliminary data.</text>
</comment>
<dbReference type="InterPro" id="IPR036855">
    <property type="entry name" value="Znf_CCCH_sf"/>
</dbReference>
<dbReference type="PROSITE" id="PS51319">
    <property type="entry name" value="TFIIS_N"/>
    <property type="match status" value="1"/>
</dbReference>
<dbReference type="PANTHER" id="PTHR46557:SF1">
    <property type="entry name" value="SERINE_THREONINE-PROTEIN PHOSPHATASE 1 REGULATORY SUBUNIT 10"/>
    <property type="match status" value="1"/>
</dbReference>
<feature type="region of interest" description="Disordered" evidence="16">
    <location>
        <begin position="663"/>
        <end position="777"/>
    </location>
</feature>
<sequence length="1467" mass="146366">MQVEPLLVSKNATCLTTPILLEAGAAGSAGLAMDLIGSTAPISQVLQPGSVYHNPRAHLEGHVITYTQGSADIDSDVVLRQDPCAAIPAGPTGRVADWPTGWSQHQDCAVGGATLVAATLQSNSETTNQVMARETQLQVASSIPPSDGSCGSGISILPTVNGLTVQMPMEKGLTDATNGSESSCSRKRSAAEMQSGAGVGLETCLAGHLPGLVACAAGQELLPSGNCHDCQGDERPCPEIFGAPVGNIGSNKTTGNDHISSILPSSGGGIAATDFLVAAPHEEARAWMAADGAGLSMATATDATPAEPVCAYLGTSVTASMTAATAINSSSLTQNTTDKGGAMGPGSCATSGNGADADLSGSSGIGAGSGGGVAVMDTLAKELGPIMARCGGVSDTRHAMRLAALVEGEERLGGRLTLLTVVQQSAQEVLRLFVQGTGLRSLERWVIQFRDEGRHPALVKVIGCLKMLPIDLTALKGSSIGQTVGKLRKHTNQGVRSAAAELVEQWKGVVDRSVGKGEARHSVKSKADSSSQDGPNKRPRKLIEQPGAAAAGAAAAAAAAGGAGPASKVHSGTGGDGAPMPTTTATSKLAVMDDDLFVSESTGGPVSGGSSLHPTGQHRPLGLTSFITGPKKVHSVKLENVVPSRAGSLGGAYGGSSAVCAAGSGAARTPGAVDAVSEDGSGALPSPTSPRGDTTGALPEAVSGDAAALNPDSPKHGGDGTTASGNSGNSTPSLLPLSGGDGTSSTASLAASGGGSAAPKTMTLPRLGTLAGPSNPTVRLGSLRDGSLPTSGIARLGAAAGIGSGSVSGRTGTAASLPAAVAPGGPQSAHARAMAARARAPSPEPAPRKEKKKAVSWAGDEALASYRLFKRDDPPQAASSDAVLTAEDEAAAAAGDASIVAGSGGGVGGLLPPPGFQSAARREHASERMALIAQHQQEEQERQQELERWAAMRPTVPWVEPPELYLGAVSPQQLPALGEDSTEREVQGRLRQHTPRIMYYSPSHVPASPSEPPPEPEPDFYRVRIIPLNVPSGPQLPMGGPGPGGQPALLPPPPGMIQPGMYGGVPPAQQAHPGLPLPLPYVSQLQPGQMPPQLLPGAPSAPHQPPPSQGPAGQHGKQQGPGASLTLPPDLVASLPALINTLAQQPPGPGPQTAPQGGLGPGQGSVAPGPPGQSGPQPQGVLPPSHQHPHTLPHPHARGPHGSSVPPPPQQQSQPGLPSSAGAPLAGPPGAPQVRSLEFGMQSQPPHTGMGPAAVPSPGRPGGRFESGPGMTPSMGLGQGQGPAGPPLPPPRKDGQPTLMRPRRADEPPGPGPGGIPLGPPPHPPPHPHIMGPGRGGRHAPPQHMQSGGGQVPHVMGPPGSGAGQGSGPGGWGPPGGPGGPSVAPPSNQGMPPPGFHGPPSSKVCVYFNTPGGCRNGDNCRFLHVFPQDGGPLYDNGPYPGPGRGGMGLGRPGGGPPPGLPGGLRRR</sequence>
<dbReference type="SUPFAM" id="SSF47676">
    <property type="entry name" value="Conserved domain common to transcription factors TFIIS, elongin A, CRSP70"/>
    <property type="match status" value="1"/>
</dbReference>
<feature type="compositionally biased region" description="Gly residues" evidence="16">
    <location>
        <begin position="1442"/>
        <end position="1453"/>
    </location>
</feature>
<evidence type="ECO:0000256" key="1">
    <source>
        <dbReference type="ARBA" id="ARBA00004123"/>
    </source>
</evidence>
<evidence type="ECO:0000256" key="9">
    <source>
        <dbReference type="ARBA" id="ARBA00022771"/>
    </source>
</evidence>
<evidence type="ECO:0000256" key="5">
    <source>
        <dbReference type="ARBA" id="ARBA00022481"/>
    </source>
</evidence>
<evidence type="ECO:0000256" key="4">
    <source>
        <dbReference type="ARBA" id="ARBA00022454"/>
    </source>
</evidence>
<feature type="zinc finger region" description="C3H1-type" evidence="15">
    <location>
        <begin position="1399"/>
        <end position="1427"/>
    </location>
</feature>
<feature type="domain" description="TFIIS N-terminal" evidence="18">
    <location>
        <begin position="441"/>
        <end position="513"/>
    </location>
</feature>
<keyword evidence="12 14" id="KW-0539">Nucleus</keyword>
<evidence type="ECO:0000256" key="12">
    <source>
        <dbReference type="ARBA" id="ARBA00023242"/>
    </source>
</evidence>
<feature type="domain" description="C3H1-type" evidence="17">
    <location>
        <begin position="1399"/>
        <end position="1427"/>
    </location>
</feature>
<keyword evidence="6" id="KW-1017">Isopeptide bond</keyword>
<dbReference type="SUPFAM" id="SSF90229">
    <property type="entry name" value="CCCH zinc finger"/>
    <property type="match status" value="1"/>
</dbReference>
<feature type="region of interest" description="Disordered" evidence="16">
    <location>
        <begin position="1141"/>
        <end position="1403"/>
    </location>
</feature>
<dbReference type="PROSITE" id="PS50103">
    <property type="entry name" value="ZF_C3H1"/>
    <property type="match status" value="1"/>
</dbReference>
<dbReference type="InterPro" id="IPR003617">
    <property type="entry name" value="TFIIS/CRSP70_N_sub"/>
</dbReference>
<evidence type="ECO:0000313" key="20">
    <source>
        <dbReference type="Proteomes" id="UP001165090"/>
    </source>
</evidence>
<keyword evidence="5" id="KW-0488">Methylation</keyword>
<protein>
    <recommendedName>
        <fullName evidence="3">Serine/threonine-protein phosphatase 1 regulatory subunit 10</fullName>
    </recommendedName>
</protein>
<comment type="subunit">
    <text evidence="13">Component of the PNUTS-PP1 complex (also named PTW/PP1 complex), composed of PPP1R10/PNUTS, TOX4, WDR82, and PPP1CA (or PPP1CB or PPP1CC).</text>
</comment>
<evidence type="ECO:0000256" key="11">
    <source>
        <dbReference type="ARBA" id="ARBA00022843"/>
    </source>
</evidence>
<dbReference type="CDD" id="cd00183">
    <property type="entry name" value="TFIIS_I"/>
    <property type="match status" value="1"/>
</dbReference>
<evidence type="ECO:0000256" key="14">
    <source>
        <dbReference type="PROSITE-ProRule" id="PRU00649"/>
    </source>
</evidence>
<evidence type="ECO:0000256" key="10">
    <source>
        <dbReference type="ARBA" id="ARBA00022833"/>
    </source>
</evidence>
<comment type="subcellular location">
    <subcellularLocation>
        <location evidence="2">Chromosome</location>
    </subcellularLocation>
    <subcellularLocation>
        <location evidence="1 14">Nucleus</location>
    </subcellularLocation>
</comment>
<keyword evidence="11" id="KW-0832">Ubl conjugation</keyword>
<evidence type="ECO:0000256" key="16">
    <source>
        <dbReference type="SAM" id="MobiDB-lite"/>
    </source>
</evidence>
<feature type="compositionally biased region" description="Gly residues" evidence="16">
    <location>
        <begin position="1359"/>
        <end position="1374"/>
    </location>
</feature>
<dbReference type="SMART" id="SM00509">
    <property type="entry name" value="TFS2N"/>
    <property type="match status" value="1"/>
</dbReference>
<gene>
    <name evidence="19" type="ORF">VaNZ11_015894</name>
</gene>
<dbReference type="InterPro" id="IPR000571">
    <property type="entry name" value="Znf_CCCH"/>
</dbReference>
<feature type="region of interest" description="Disordered" evidence="16">
    <location>
        <begin position="563"/>
        <end position="584"/>
    </location>
</feature>
<evidence type="ECO:0000259" key="18">
    <source>
        <dbReference type="PROSITE" id="PS51319"/>
    </source>
</evidence>
<accession>A0ABQ5SM57</accession>
<evidence type="ECO:0000256" key="15">
    <source>
        <dbReference type="PROSITE-ProRule" id="PRU00723"/>
    </source>
</evidence>
<keyword evidence="9 15" id="KW-0863">Zinc-finger</keyword>
<evidence type="ECO:0000256" key="7">
    <source>
        <dbReference type="ARBA" id="ARBA00022553"/>
    </source>
</evidence>
<dbReference type="SMART" id="SM00356">
    <property type="entry name" value="ZnF_C3H1"/>
    <property type="match status" value="1"/>
</dbReference>
<dbReference type="Proteomes" id="UP001165090">
    <property type="component" value="Unassembled WGS sequence"/>
</dbReference>
<keyword evidence="7" id="KW-0597">Phosphoprotein</keyword>
<feature type="compositionally biased region" description="Polar residues" evidence="16">
    <location>
        <begin position="599"/>
        <end position="614"/>
    </location>
</feature>
<feature type="compositionally biased region" description="Low complexity" evidence="16">
    <location>
        <begin position="1174"/>
        <end position="1185"/>
    </location>
</feature>
<reference evidence="19 20" key="1">
    <citation type="journal article" date="2023" name="IScience">
        <title>Expanded male sex-determining region conserved during the evolution of homothallism in the green alga Volvox.</title>
        <authorList>
            <person name="Yamamoto K."/>
            <person name="Matsuzaki R."/>
            <person name="Mahakham W."/>
            <person name="Heman W."/>
            <person name="Sekimoto H."/>
            <person name="Kawachi M."/>
            <person name="Minakuchi Y."/>
            <person name="Toyoda A."/>
            <person name="Nozaki H."/>
        </authorList>
    </citation>
    <scope>NUCLEOTIDE SEQUENCE [LARGE SCALE GENOMIC DNA]</scope>
    <source>
        <strain evidence="19 20">NIES-4468</strain>
    </source>
</reference>
<feature type="compositionally biased region" description="Pro residues" evidence="16">
    <location>
        <begin position="1308"/>
        <end position="1328"/>
    </location>
</feature>
<feature type="compositionally biased region" description="Low complexity" evidence="16">
    <location>
        <begin position="1211"/>
        <end position="1225"/>
    </location>
</feature>
<keyword evidence="4" id="KW-0158">Chromosome</keyword>
<feature type="compositionally biased region" description="Basic residues" evidence="16">
    <location>
        <begin position="1187"/>
        <end position="1199"/>
    </location>
</feature>
<keyword evidence="8 15" id="KW-0479">Metal-binding</keyword>
<evidence type="ECO:0000256" key="3">
    <source>
        <dbReference type="ARBA" id="ARBA00022330"/>
    </source>
</evidence>
<feature type="region of interest" description="Disordered" evidence="16">
    <location>
        <begin position="1032"/>
        <end position="1129"/>
    </location>
</feature>
<keyword evidence="20" id="KW-1185">Reference proteome</keyword>
<keyword evidence="10 15" id="KW-0862">Zinc</keyword>